<dbReference type="Pfam" id="PF13637">
    <property type="entry name" value="Ank_4"/>
    <property type="match status" value="1"/>
</dbReference>
<dbReference type="PROSITE" id="PS50088">
    <property type="entry name" value="ANK_REPEAT"/>
    <property type="match status" value="4"/>
</dbReference>
<feature type="repeat" description="ANK" evidence="1">
    <location>
        <begin position="284"/>
        <end position="316"/>
    </location>
</feature>
<dbReference type="Proteomes" id="UP001152799">
    <property type="component" value="Chromosome 7"/>
</dbReference>
<keyword evidence="1" id="KW-0040">ANK repeat</keyword>
<dbReference type="PRINTS" id="PR01415">
    <property type="entry name" value="ANKYRIN"/>
</dbReference>
<dbReference type="PANTHER" id="PTHR24116:SF0">
    <property type="entry name" value="KINASE D-INTERACTING SUBSTRATE OF 220 KDA"/>
    <property type="match status" value="1"/>
</dbReference>
<dbReference type="AlphaFoldDB" id="A0A9N9MY35"/>
<accession>A0A9N9MY35</accession>
<dbReference type="EMBL" id="OU892283">
    <property type="protein sequence ID" value="CAG9771421.1"/>
    <property type="molecule type" value="Genomic_DNA"/>
</dbReference>
<feature type="repeat" description="ANK" evidence="1">
    <location>
        <begin position="384"/>
        <end position="409"/>
    </location>
</feature>
<dbReference type="SUPFAM" id="SSF48403">
    <property type="entry name" value="Ankyrin repeat"/>
    <property type="match status" value="1"/>
</dbReference>
<feature type="repeat" description="ANK" evidence="1">
    <location>
        <begin position="351"/>
        <end position="383"/>
    </location>
</feature>
<evidence type="ECO:0008006" key="4">
    <source>
        <dbReference type="Google" id="ProtNLM"/>
    </source>
</evidence>
<feature type="repeat" description="ANK" evidence="1">
    <location>
        <begin position="251"/>
        <end position="283"/>
    </location>
</feature>
<dbReference type="OrthoDB" id="439236at2759"/>
<sequence length="487" mass="54805">MVDCVQTSATIKANSQAFFYNLKKTDFALKNGTKGFLLENDGSILCLETTDVDVTRVLLAQVLINFKKDSILRDNLNEIIFTDFGSFNTLSLEEIEDFQKNFPDLFVCILDNEEQLGKQPRTLESWINIIKANGKKIIFIVKNSKPLEKIIMDYEMTNIFKLKLDTLLKENETLILSKNETICEVENNLANNENELTSARALDEDTNVNIKEEVSNGLMPSHGEAPNEDADLKKLLQSLGVKKLDAIDPLEGNTQLHFAARNGRTETVKSLLIHGAMKDIKNNCDQTALHLAVENGYNAIVHILLEHGFNVNAADNKQQTSLIYACNWHSDPHLIRILLKFGAEMEIKDFDGRTALHWASLRGHTAVVNSLLENGANVNAQINDGETPLHLATLCNRQQVVLTLLQHGALYLSIKNKQQESALDIAKKWNRTKILQIFKSYKSCRNSVSAKSLYARWIAEPNPDKIDINYSIFISTPNPDEKPSKKP</sequence>
<organism evidence="2 3">
    <name type="scientific">Ceutorhynchus assimilis</name>
    <name type="common">cabbage seed weevil</name>
    <dbReference type="NCBI Taxonomy" id="467358"/>
    <lineage>
        <taxon>Eukaryota</taxon>
        <taxon>Metazoa</taxon>
        <taxon>Ecdysozoa</taxon>
        <taxon>Arthropoda</taxon>
        <taxon>Hexapoda</taxon>
        <taxon>Insecta</taxon>
        <taxon>Pterygota</taxon>
        <taxon>Neoptera</taxon>
        <taxon>Endopterygota</taxon>
        <taxon>Coleoptera</taxon>
        <taxon>Polyphaga</taxon>
        <taxon>Cucujiformia</taxon>
        <taxon>Curculionidae</taxon>
        <taxon>Ceutorhynchinae</taxon>
        <taxon>Ceutorhynchus</taxon>
    </lineage>
</organism>
<evidence type="ECO:0000313" key="2">
    <source>
        <dbReference type="EMBL" id="CAG9771421.1"/>
    </source>
</evidence>
<protein>
    <recommendedName>
        <fullName evidence="4">Ankyrin repeat domain-containing protein</fullName>
    </recommendedName>
</protein>
<dbReference type="InterPro" id="IPR036770">
    <property type="entry name" value="Ankyrin_rpt-contain_sf"/>
</dbReference>
<name>A0A9N9MY35_9CUCU</name>
<evidence type="ECO:0000313" key="3">
    <source>
        <dbReference type="Proteomes" id="UP001152799"/>
    </source>
</evidence>
<dbReference type="PROSITE" id="PS50297">
    <property type="entry name" value="ANK_REP_REGION"/>
    <property type="match status" value="4"/>
</dbReference>
<dbReference type="PANTHER" id="PTHR24116">
    <property type="entry name" value="KINASE D-INTERACTING SUBSTRATE OF 220 KDA"/>
    <property type="match status" value="1"/>
</dbReference>
<keyword evidence="3" id="KW-1185">Reference proteome</keyword>
<dbReference type="InterPro" id="IPR052771">
    <property type="entry name" value="Neurotrophin_sig_adaptor"/>
</dbReference>
<gene>
    <name evidence="2" type="ORF">CEUTPL_LOCUS11853</name>
</gene>
<proteinExistence type="predicted"/>
<dbReference type="GO" id="GO:0030165">
    <property type="term" value="F:PDZ domain binding"/>
    <property type="evidence" value="ECO:0007669"/>
    <property type="project" value="TreeGrafter"/>
</dbReference>
<dbReference type="InterPro" id="IPR002110">
    <property type="entry name" value="Ankyrin_rpt"/>
</dbReference>
<dbReference type="SMART" id="SM00248">
    <property type="entry name" value="ANK"/>
    <property type="match status" value="5"/>
</dbReference>
<dbReference type="Pfam" id="PF12796">
    <property type="entry name" value="Ank_2"/>
    <property type="match status" value="1"/>
</dbReference>
<dbReference type="GO" id="GO:0019887">
    <property type="term" value="F:protein kinase regulator activity"/>
    <property type="evidence" value="ECO:0007669"/>
    <property type="project" value="TreeGrafter"/>
</dbReference>
<reference evidence="2" key="1">
    <citation type="submission" date="2022-01" db="EMBL/GenBank/DDBJ databases">
        <authorList>
            <person name="King R."/>
        </authorList>
    </citation>
    <scope>NUCLEOTIDE SEQUENCE</scope>
</reference>
<evidence type="ECO:0000256" key="1">
    <source>
        <dbReference type="PROSITE-ProRule" id="PRU00023"/>
    </source>
</evidence>
<dbReference type="Gene3D" id="1.25.40.20">
    <property type="entry name" value="Ankyrin repeat-containing domain"/>
    <property type="match status" value="3"/>
</dbReference>